<evidence type="ECO:0000313" key="1">
    <source>
        <dbReference type="EMBL" id="GAA5812915.1"/>
    </source>
</evidence>
<keyword evidence="2" id="KW-1185">Reference proteome</keyword>
<reference evidence="1 2" key="1">
    <citation type="submission" date="2024-04" db="EMBL/GenBank/DDBJ databases">
        <title>genome sequences of Mucor flavus KT1a and Helicostylum pulchrum KT1b strains isolated from the surface of a dry-aged beef.</title>
        <authorList>
            <person name="Toyotome T."/>
            <person name="Hosono M."/>
            <person name="Torimaru M."/>
            <person name="Fukuda K."/>
            <person name="Mikami N."/>
        </authorList>
    </citation>
    <scope>NUCLEOTIDE SEQUENCE [LARGE SCALE GENOMIC DNA]</scope>
    <source>
        <strain evidence="1 2">KT1a</strain>
    </source>
</reference>
<dbReference type="Proteomes" id="UP001473302">
    <property type="component" value="Unassembled WGS sequence"/>
</dbReference>
<evidence type="ECO:0000313" key="2">
    <source>
        <dbReference type="Proteomes" id="UP001473302"/>
    </source>
</evidence>
<accession>A0ABP9Z1D7</accession>
<proteinExistence type="predicted"/>
<comment type="caution">
    <text evidence="1">The sequence shown here is derived from an EMBL/GenBank/DDBJ whole genome shotgun (WGS) entry which is preliminary data.</text>
</comment>
<dbReference type="EMBL" id="BAABUK010000014">
    <property type="protein sequence ID" value="GAA5812915.1"/>
    <property type="molecule type" value="Genomic_DNA"/>
</dbReference>
<gene>
    <name evidence="1" type="ORF">MFLAVUS_006376</name>
</gene>
<sequence length="123" mass="13608">MSLLTVLRSQLNILTRLLAQDGNGDVRIAKCTTGGTLIIRGTKDYYHGECIDATGGKHMEKYSIDFYFASGNPPTKFTRCKAGGALFIHGTQENYHGECIDTDRVSTVVSFEDGEDPFFLKCF</sequence>
<organism evidence="1 2">
    <name type="scientific">Mucor flavus</name>
    <dbReference type="NCBI Taxonomy" id="439312"/>
    <lineage>
        <taxon>Eukaryota</taxon>
        <taxon>Fungi</taxon>
        <taxon>Fungi incertae sedis</taxon>
        <taxon>Mucoromycota</taxon>
        <taxon>Mucoromycotina</taxon>
        <taxon>Mucoromycetes</taxon>
        <taxon>Mucorales</taxon>
        <taxon>Mucorineae</taxon>
        <taxon>Mucoraceae</taxon>
        <taxon>Mucor</taxon>
    </lineage>
</organism>
<name>A0ABP9Z1D7_9FUNG</name>
<protein>
    <submittedName>
        <fullName evidence="1">Uncharacterized protein</fullName>
    </submittedName>
</protein>